<feature type="signal peptide" evidence="1">
    <location>
        <begin position="1"/>
        <end position="24"/>
    </location>
</feature>
<name>A0A9D6A777_9BACT</name>
<accession>A0A9D6A777</accession>
<proteinExistence type="predicted"/>
<evidence type="ECO:0000256" key="1">
    <source>
        <dbReference type="SAM" id="SignalP"/>
    </source>
</evidence>
<dbReference type="AlphaFoldDB" id="A0A9D6A777"/>
<evidence type="ECO:0000313" key="2">
    <source>
        <dbReference type="EMBL" id="MBF1446403.1"/>
    </source>
</evidence>
<organism evidence="2 3">
    <name type="scientific">Prevotella nigrescens</name>
    <dbReference type="NCBI Taxonomy" id="28133"/>
    <lineage>
        <taxon>Bacteria</taxon>
        <taxon>Pseudomonadati</taxon>
        <taxon>Bacteroidota</taxon>
        <taxon>Bacteroidia</taxon>
        <taxon>Bacteroidales</taxon>
        <taxon>Prevotellaceae</taxon>
        <taxon>Prevotella</taxon>
    </lineage>
</organism>
<comment type="caution">
    <text evidence="2">The sequence shown here is derived from an EMBL/GenBank/DDBJ whole genome shotgun (WGS) entry which is preliminary data.</text>
</comment>
<keyword evidence="1" id="KW-0732">Signal</keyword>
<sequence>MKKKTLLSFTLAIMATMWTTAMQAQEYYDLTIALVQVTSRN</sequence>
<protein>
    <submittedName>
        <fullName evidence="2">Peptidase</fullName>
    </submittedName>
</protein>
<gene>
    <name evidence="2" type="ORF">HXN55_03300</name>
</gene>
<reference evidence="2" key="1">
    <citation type="submission" date="2020-04" db="EMBL/GenBank/DDBJ databases">
        <title>Deep metagenomics examines the oral microbiome during advanced dental caries in children, revealing novel taxa and co-occurrences with host molecules.</title>
        <authorList>
            <person name="Baker J.L."/>
            <person name="Morton J.T."/>
            <person name="Dinis M."/>
            <person name="Alvarez R."/>
            <person name="Tran N.C."/>
            <person name="Knight R."/>
            <person name="Edlund A."/>
        </authorList>
    </citation>
    <scope>NUCLEOTIDE SEQUENCE</scope>
    <source>
        <strain evidence="2">JCVI_32_bin.50</strain>
    </source>
</reference>
<feature type="chain" id="PRO_5039658620" evidence="1">
    <location>
        <begin position="25"/>
        <end position="41"/>
    </location>
</feature>
<feature type="non-terminal residue" evidence="2">
    <location>
        <position position="41"/>
    </location>
</feature>
<evidence type="ECO:0000313" key="3">
    <source>
        <dbReference type="Proteomes" id="UP000787419"/>
    </source>
</evidence>
<dbReference type="Proteomes" id="UP000787419">
    <property type="component" value="Unassembled WGS sequence"/>
</dbReference>
<dbReference type="EMBL" id="JABZTM010000023">
    <property type="protein sequence ID" value="MBF1446403.1"/>
    <property type="molecule type" value="Genomic_DNA"/>
</dbReference>